<keyword evidence="2 7" id="KW-0808">Transferase</keyword>
<evidence type="ECO:0000256" key="5">
    <source>
        <dbReference type="ARBA" id="ARBA00022840"/>
    </source>
</evidence>
<dbReference type="NCBIfam" id="NF005491">
    <property type="entry name" value="PRK07105.1"/>
    <property type="match status" value="1"/>
</dbReference>
<evidence type="ECO:0000256" key="3">
    <source>
        <dbReference type="ARBA" id="ARBA00022741"/>
    </source>
</evidence>
<dbReference type="Proteomes" id="UP000721415">
    <property type="component" value="Unassembled WGS sequence"/>
</dbReference>
<dbReference type="PANTHER" id="PTHR10534:SF2">
    <property type="entry name" value="PYRIDOXAL KINASE"/>
    <property type="match status" value="1"/>
</dbReference>
<evidence type="ECO:0000256" key="1">
    <source>
        <dbReference type="ARBA" id="ARBA00012104"/>
    </source>
</evidence>
<gene>
    <name evidence="7" type="ORF">HZY91_07050</name>
</gene>
<dbReference type="InterPro" id="IPR013749">
    <property type="entry name" value="PM/HMP-P_kinase-1"/>
</dbReference>
<evidence type="ECO:0000313" key="7">
    <source>
        <dbReference type="EMBL" id="MBG9986650.1"/>
    </source>
</evidence>
<keyword evidence="3" id="KW-0547">Nucleotide-binding</keyword>
<evidence type="ECO:0000256" key="2">
    <source>
        <dbReference type="ARBA" id="ARBA00022679"/>
    </source>
</evidence>
<dbReference type="Pfam" id="PF08543">
    <property type="entry name" value="Phos_pyr_kin"/>
    <property type="match status" value="1"/>
</dbReference>
<keyword evidence="5" id="KW-0067">ATP-binding</keyword>
<dbReference type="RefSeq" id="WP_197115572.1">
    <property type="nucleotide sequence ID" value="NZ_JACBXQ010000004.1"/>
</dbReference>
<comment type="caution">
    <text evidence="7">The sequence shown here is derived from an EMBL/GenBank/DDBJ whole genome shotgun (WGS) entry which is preliminary data.</text>
</comment>
<keyword evidence="4 7" id="KW-0418">Kinase</keyword>
<evidence type="ECO:0000313" key="8">
    <source>
        <dbReference type="Proteomes" id="UP000721415"/>
    </source>
</evidence>
<dbReference type="GO" id="GO:0008478">
    <property type="term" value="F:pyridoxal kinase activity"/>
    <property type="evidence" value="ECO:0007669"/>
    <property type="project" value="UniProtKB-EC"/>
</dbReference>
<evidence type="ECO:0000256" key="4">
    <source>
        <dbReference type="ARBA" id="ARBA00022777"/>
    </source>
</evidence>
<dbReference type="InterPro" id="IPR029056">
    <property type="entry name" value="Ribokinase-like"/>
</dbReference>
<accession>A0ABS0LR60</accession>
<keyword evidence="8" id="KW-1185">Reference proteome</keyword>
<reference evidence="7 8" key="1">
    <citation type="submission" date="2020-07" db="EMBL/GenBank/DDBJ databases">
        <title>Facklamia lactis sp. nov., isolated from raw milk.</title>
        <authorList>
            <person name="Doll E.V."/>
            <person name="Huptas C."/>
            <person name="Staib L."/>
            <person name="Wenning M."/>
            <person name="Scherer S."/>
        </authorList>
    </citation>
    <scope>NUCLEOTIDE SEQUENCE [LARGE SCALE GENOMIC DNA]</scope>
    <source>
        <strain evidence="7 8">DSM 111018</strain>
    </source>
</reference>
<evidence type="ECO:0000259" key="6">
    <source>
        <dbReference type="Pfam" id="PF08543"/>
    </source>
</evidence>
<protein>
    <recommendedName>
        <fullName evidence="1">pyridoxal kinase</fullName>
        <ecNumber evidence="1">2.7.1.35</ecNumber>
    </recommendedName>
</protein>
<dbReference type="SUPFAM" id="SSF53613">
    <property type="entry name" value="Ribokinase-like"/>
    <property type="match status" value="1"/>
</dbReference>
<dbReference type="InterPro" id="IPR004625">
    <property type="entry name" value="PyrdxlKinase"/>
</dbReference>
<feature type="domain" description="Pyridoxamine kinase/Phosphomethylpyrimidine kinase" evidence="6">
    <location>
        <begin position="71"/>
        <end position="253"/>
    </location>
</feature>
<proteinExistence type="predicted"/>
<sequence>MQNVLVVQDISCFGKCSTTVALPILSHYQLTASILPTAILSTHTGPEFPGFIFTDLYSHMEATIQHWMDLGLKFDAIYTGYLGEEEHVPLLLEVIEKLLYPTGKVFVDPAFGDHGELYSGFDKAYVETQKQLIAVSDYIFPNYTEACYLLDKDYRDDGFSPILAQELAEELRLFGAQNVIMTGVRNTDQIGALMVGDKGSFESYAEFFDQVFHGTGDVFASVFVGEMMQSNQEEAALNQATKFVSQAIQMTLNDQDPIRYAVHFEKLLGTL</sequence>
<organism evidence="7 8">
    <name type="scientific">Facklamia lactis</name>
    <dbReference type="NCBI Taxonomy" id="2749967"/>
    <lineage>
        <taxon>Bacteria</taxon>
        <taxon>Bacillati</taxon>
        <taxon>Bacillota</taxon>
        <taxon>Bacilli</taxon>
        <taxon>Lactobacillales</taxon>
        <taxon>Aerococcaceae</taxon>
        <taxon>Facklamia</taxon>
    </lineage>
</organism>
<dbReference type="EMBL" id="JACBXQ010000004">
    <property type="protein sequence ID" value="MBG9986650.1"/>
    <property type="molecule type" value="Genomic_DNA"/>
</dbReference>
<dbReference type="Gene3D" id="3.40.1190.20">
    <property type="match status" value="1"/>
</dbReference>
<dbReference type="EC" id="2.7.1.35" evidence="1"/>
<name>A0ABS0LR60_9LACT</name>
<dbReference type="PANTHER" id="PTHR10534">
    <property type="entry name" value="PYRIDOXAL KINASE"/>
    <property type="match status" value="1"/>
</dbReference>